<dbReference type="RefSeq" id="WP_078757332.1">
    <property type="nucleotide sequence ID" value="NZ_FUXP01000001.1"/>
</dbReference>
<accession>A0A1T4N7N9</accession>
<name>A0A1T4N7N9_9GAMM</name>
<keyword evidence="3" id="KW-1185">Reference proteome</keyword>
<proteinExistence type="predicted"/>
<organism evidence="2 3">
    <name type="scientific">Lysobacter spongiicola DSM 21749</name>
    <dbReference type="NCBI Taxonomy" id="1122188"/>
    <lineage>
        <taxon>Bacteria</taxon>
        <taxon>Pseudomonadati</taxon>
        <taxon>Pseudomonadota</taxon>
        <taxon>Gammaproteobacteria</taxon>
        <taxon>Lysobacterales</taxon>
        <taxon>Lysobacteraceae</taxon>
        <taxon>Novilysobacter</taxon>
    </lineage>
</organism>
<evidence type="ECO:0000313" key="3">
    <source>
        <dbReference type="Proteomes" id="UP000190061"/>
    </source>
</evidence>
<evidence type="ECO:0000256" key="1">
    <source>
        <dbReference type="SAM" id="SignalP"/>
    </source>
</evidence>
<feature type="chain" id="PRO_5013046562" description="Lipoprotein" evidence="1">
    <location>
        <begin position="26"/>
        <end position="148"/>
    </location>
</feature>
<dbReference type="Proteomes" id="UP000190061">
    <property type="component" value="Unassembled WGS sequence"/>
</dbReference>
<evidence type="ECO:0008006" key="4">
    <source>
        <dbReference type="Google" id="ProtNLM"/>
    </source>
</evidence>
<sequence length="148" mass="15884">MNKLDPKRFSVLAIAVALLAGCATGGSLTDEQRGEIHRTHAGEPVRSFHHFGTLHSWSPVDDSSIVVHTRPRTAYLLTLSGSCPGLQYARAISLGDQSGTVHAGFDNVTVLDRNAIDIPCRIEQIQPIDVDAVREAEKAARDQVSGGT</sequence>
<dbReference type="AlphaFoldDB" id="A0A1T4N7N9"/>
<evidence type="ECO:0000313" key="2">
    <source>
        <dbReference type="EMBL" id="SJZ75193.1"/>
    </source>
</evidence>
<feature type="signal peptide" evidence="1">
    <location>
        <begin position="1"/>
        <end position="25"/>
    </location>
</feature>
<reference evidence="2 3" key="1">
    <citation type="submission" date="2017-02" db="EMBL/GenBank/DDBJ databases">
        <authorList>
            <person name="Peterson S.W."/>
        </authorList>
    </citation>
    <scope>NUCLEOTIDE SEQUENCE [LARGE SCALE GENOMIC DNA]</scope>
    <source>
        <strain evidence="2 3">DSM 21749</strain>
    </source>
</reference>
<protein>
    <recommendedName>
        <fullName evidence="4">Lipoprotein</fullName>
    </recommendedName>
</protein>
<dbReference type="InterPro" id="IPR045500">
    <property type="entry name" value="DUF6491"/>
</dbReference>
<dbReference type="PROSITE" id="PS51257">
    <property type="entry name" value="PROKAR_LIPOPROTEIN"/>
    <property type="match status" value="1"/>
</dbReference>
<gene>
    <name evidence="2" type="ORF">SAMN02745674_00763</name>
</gene>
<dbReference type="EMBL" id="FUXP01000001">
    <property type="protein sequence ID" value="SJZ75193.1"/>
    <property type="molecule type" value="Genomic_DNA"/>
</dbReference>
<keyword evidence="1" id="KW-0732">Signal</keyword>
<dbReference type="OrthoDB" id="6047015at2"/>
<dbReference type="Pfam" id="PF20101">
    <property type="entry name" value="DUF6491"/>
    <property type="match status" value="1"/>
</dbReference>